<proteinExistence type="predicted"/>
<sequence>MPWTVADVDKHKKGLTPEQKKEWVSIANGVLSKCLKDGGTDQTCAPKAIRIANSKFSLEGGTMDRARLKSGKVPRNALILSENSGQNVFLRAPDKEGGAAQLSMVAYSGKVIENHWYWGNLVIDLDGMSFGNDSFPILEGHDTNKKIGFSTIKPRVTGKYSLEVGPEGVEYVDTEESLEFRKLSAQGFPFQASIYAIPEGVQRLDKNEEVDVNGFKFAGPGTVWRKSRFKEASVTVFGYDSRTESKAFSEEELDLGDLFSEAGDGNEQFEQEESGIMEKDAIVKFKEEHPDAFAALLAKVSDEAKAAAEKKFAAEREGIEQKVTQMSTDLKGSGDKILALEKALAIRDEREQSATASAIWTAKLAESKIPRNLFAKVSVMIQKDAFVKDGVFDTGKFTEAVVAEIADWEGRGAVVSVLGVGTFARPADVQPKEDEKAEEDWLSDMISRSGMSVA</sequence>
<evidence type="ECO:0000313" key="2">
    <source>
        <dbReference type="Proteomes" id="UP000228497"/>
    </source>
</evidence>
<evidence type="ECO:0000313" key="1">
    <source>
        <dbReference type="EMBL" id="PIV87277.1"/>
    </source>
</evidence>
<name>A0A2M7FDT7_9BACT</name>
<comment type="caution">
    <text evidence="1">The sequence shown here is derived from an EMBL/GenBank/DDBJ whole genome shotgun (WGS) entry which is preliminary data.</text>
</comment>
<organism evidence="1 2">
    <name type="scientific">Candidatus Kaiserbacteria bacterium CG17_big_fil_post_rev_8_21_14_2_50_51_7</name>
    <dbReference type="NCBI Taxonomy" id="1974613"/>
    <lineage>
        <taxon>Bacteria</taxon>
        <taxon>Candidatus Kaiseribacteriota</taxon>
    </lineage>
</organism>
<dbReference type="EMBL" id="PFFD01000020">
    <property type="protein sequence ID" value="PIV87277.1"/>
    <property type="molecule type" value="Genomic_DNA"/>
</dbReference>
<gene>
    <name evidence="1" type="ORF">COW49_00490</name>
</gene>
<reference evidence="2" key="1">
    <citation type="submission" date="2017-09" db="EMBL/GenBank/DDBJ databases">
        <title>Depth-based differentiation of microbial function through sediment-hosted aquifers and enrichment of novel symbionts in the deep terrestrial subsurface.</title>
        <authorList>
            <person name="Probst A.J."/>
            <person name="Ladd B."/>
            <person name="Jarett J.K."/>
            <person name="Geller-Mcgrath D.E."/>
            <person name="Sieber C.M.K."/>
            <person name="Emerson J.B."/>
            <person name="Anantharaman K."/>
            <person name="Thomas B.C."/>
            <person name="Malmstrom R."/>
            <person name="Stieglmeier M."/>
            <person name="Klingl A."/>
            <person name="Woyke T."/>
            <person name="Ryan C.M."/>
            <person name="Banfield J.F."/>
        </authorList>
    </citation>
    <scope>NUCLEOTIDE SEQUENCE [LARGE SCALE GENOMIC DNA]</scope>
</reference>
<dbReference type="Proteomes" id="UP000228497">
    <property type="component" value="Unassembled WGS sequence"/>
</dbReference>
<protein>
    <submittedName>
        <fullName evidence="1">Uncharacterized protein</fullName>
    </submittedName>
</protein>
<dbReference type="AlphaFoldDB" id="A0A2M7FDT7"/>
<accession>A0A2M7FDT7</accession>